<comment type="caution">
    <text evidence="1">The sequence shown here is derived from an EMBL/GenBank/DDBJ whole genome shotgun (WGS) entry which is preliminary data.</text>
</comment>
<dbReference type="Proteomes" id="UP001143486">
    <property type="component" value="Unassembled WGS sequence"/>
</dbReference>
<name>A0A9W6IIM6_9PROT</name>
<proteinExistence type="predicted"/>
<gene>
    <name evidence="1" type="ORF">GCM10017621_01410</name>
</gene>
<dbReference type="Gene3D" id="1.10.287.110">
    <property type="entry name" value="DnaJ domain"/>
    <property type="match status" value="1"/>
</dbReference>
<reference evidence="1" key="2">
    <citation type="submission" date="2023-01" db="EMBL/GenBank/DDBJ databases">
        <authorList>
            <person name="Sun Q."/>
            <person name="Evtushenko L."/>
        </authorList>
    </citation>
    <scope>NUCLEOTIDE SEQUENCE</scope>
    <source>
        <strain evidence="1">VKM B-1513</strain>
    </source>
</reference>
<dbReference type="InterPro" id="IPR008971">
    <property type="entry name" value="HSP40/DnaJ_pept-bd"/>
</dbReference>
<evidence type="ECO:0000313" key="1">
    <source>
        <dbReference type="EMBL" id="GLK50633.1"/>
    </source>
</evidence>
<dbReference type="EMBL" id="BSFE01000001">
    <property type="protein sequence ID" value="GLK50633.1"/>
    <property type="molecule type" value="Genomic_DNA"/>
</dbReference>
<dbReference type="CDD" id="cd06257">
    <property type="entry name" value="DnaJ"/>
    <property type="match status" value="1"/>
</dbReference>
<dbReference type="Gene3D" id="2.60.260.20">
    <property type="entry name" value="Urease metallochaperone UreE, N-terminal domain"/>
    <property type="match status" value="1"/>
</dbReference>
<reference evidence="1" key="1">
    <citation type="journal article" date="2014" name="Int. J. Syst. Evol. Microbiol.">
        <title>Complete genome sequence of Corynebacterium casei LMG S-19264T (=DSM 44701T), isolated from a smear-ripened cheese.</title>
        <authorList>
            <consortium name="US DOE Joint Genome Institute (JGI-PGF)"/>
            <person name="Walter F."/>
            <person name="Albersmeier A."/>
            <person name="Kalinowski J."/>
            <person name="Ruckert C."/>
        </authorList>
    </citation>
    <scope>NUCLEOTIDE SEQUENCE</scope>
    <source>
        <strain evidence="1">VKM B-1513</strain>
    </source>
</reference>
<keyword evidence="2" id="KW-1185">Reference proteome</keyword>
<sequence length="169" mass="17974">MKARVTSIGQAYAALGLAPGDGREAARSAFRALVKTLHPDVTPPTPQTLARLAEIVAAMDLIKANAPVCLDIEISRTEAATGVTRTLRHGERPVLVRIPAGTRDGERVTAVGEPGTIITIRIAAAQETGPSDTPSLLDRADLEAFIHEYSRPSAHARLARWIRKAQSAA</sequence>
<organism evidence="1 2">
    <name type="scientific">Maricaulis virginensis</name>
    <dbReference type="NCBI Taxonomy" id="144022"/>
    <lineage>
        <taxon>Bacteria</taxon>
        <taxon>Pseudomonadati</taxon>
        <taxon>Pseudomonadota</taxon>
        <taxon>Alphaproteobacteria</taxon>
        <taxon>Maricaulales</taxon>
        <taxon>Maricaulaceae</taxon>
        <taxon>Maricaulis</taxon>
    </lineage>
</organism>
<protein>
    <recommendedName>
        <fullName evidence="3">J domain-containing protein</fullName>
    </recommendedName>
</protein>
<dbReference type="RefSeq" id="WP_271185033.1">
    <property type="nucleotide sequence ID" value="NZ_BSFE01000001.1"/>
</dbReference>
<dbReference type="SUPFAM" id="SSF46565">
    <property type="entry name" value="Chaperone J-domain"/>
    <property type="match status" value="1"/>
</dbReference>
<dbReference type="GO" id="GO:0051082">
    <property type="term" value="F:unfolded protein binding"/>
    <property type="evidence" value="ECO:0007669"/>
    <property type="project" value="InterPro"/>
</dbReference>
<accession>A0A9W6IIM6</accession>
<evidence type="ECO:0008006" key="3">
    <source>
        <dbReference type="Google" id="ProtNLM"/>
    </source>
</evidence>
<evidence type="ECO:0000313" key="2">
    <source>
        <dbReference type="Proteomes" id="UP001143486"/>
    </source>
</evidence>
<dbReference type="SUPFAM" id="SSF49493">
    <property type="entry name" value="HSP40/DnaJ peptide-binding domain"/>
    <property type="match status" value="1"/>
</dbReference>
<dbReference type="InterPro" id="IPR001623">
    <property type="entry name" value="DnaJ_domain"/>
</dbReference>
<dbReference type="InterPro" id="IPR036869">
    <property type="entry name" value="J_dom_sf"/>
</dbReference>
<dbReference type="AlphaFoldDB" id="A0A9W6IIM6"/>
<dbReference type="GO" id="GO:0006457">
    <property type="term" value="P:protein folding"/>
    <property type="evidence" value="ECO:0007669"/>
    <property type="project" value="InterPro"/>
</dbReference>